<sequence>MHLFLTGVTGFIGGSLATAMLRDGHTIRGLVRSPDAAARVEALGITPVLGTLDDRDLLTAEARRADAVINAASSDHRGAVEALLDGLRGSGKAFLHTSGSSVIGDDVAGNALSPHVFDEDTPLIVEAGKQARHAVDTLILAAADDGVRSVVLCNTMIYGSGTGLARDSVQIPPLVQQAQRSGVVRIVGAGINRWSNVHIEDVVALYRLALANAPAGAFYFVENGEASYAELGAAIAKRLGLGPVESWTVDEASKVWGEGHARYSFGSNSRVRGKRARRELGWAPQHDSVTRWIETEMPLD</sequence>
<proteinExistence type="predicted"/>
<dbReference type="InterPro" id="IPR051783">
    <property type="entry name" value="NAD(P)-dependent_oxidoreduct"/>
</dbReference>
<dbReference type="AlphaFoldDB" id="A0A4V3AN54"/>
<dbReference type="Proteomes" id="UP000295543">
    <property type="component" value="Unassembled WGS sequence"/>
</dbReference>
<protein>
    <submittedName>
        <fullName evidence="2">NAD-dependent epimerase/dehydratase family protein</fullName>
    </submittedName>
</protein>
<dbReference type="Gene3D" id="3.40.50.720">
    <property type="entry name" value="NAD(P)-binding Rossmann-like Domain"/>
    <property type="match status" value="1"/>
</dbReference>
<dbReference type="InterPro" id="IPR036291">
    <property type="entry name" value="NAD(P)-bd_dom_sf"/>
</dbReference>
<organism evidence="2 3">
    <name type="scientific">Luteimonas terrae</name>
    <dbReference type="NCBI Taxonomy" id="1530191"/>
    <lineage>
        <taxon>Bacteria</taxon>
        <taxon>Pseudomonadati</taxon>
        <taxon>Pseudomonadota</taxon>
        <taxon>Gammaproteobacteria</taxon>
        <taxon>Lysobacterales</taxon>
        <taxon>Lysobacteraceae</taxon>
        <taxon>Luteimonas</taxon>
    </lineage>
</organism>
<dbReference type="GO" id="GO:0004029">
    <property type="term" value="F:aldehyde dehydrogenase (NAD+) activity"/>
    <property type="evidence" value="ECO:0007669"/>
    <property type="project" value="TreeGrafter"/>
</dbReference>
<dbReference type="PANTHER" id="PTHR48079">
    <property type="entry name" value="PROTEIN YEEZ"/>
    <property type="match status" value="1"/>
</dbReference>
<comment type="caution">
    <text evidence="2">The sequence shown here is derived from an EMBL/GenBank/DDBJ whole genome shotgun (WGS) entry which is preliminary data.</text>
</comment>
<evidence type="ECO:0000313" key="3">
    <source>
        <dbReference type="Proteomes" id="UP000295543"/>
    </source>
</evidence>
<reference evidence="2 3" key="1">
    <citation type="submission" date="2019-03" db="EMBL/GenBank/DDBJ databases">
        <title>Luteimonas zhaokaii sp.nov., isolated from the rectal contents of Plateau pika in Yushu, Qinghai Province, China.</title>
        <authorList>
            <person name="Zhang G."/>
        </authorList>
    </citation>
    <scope>NUCLEOTIDE SEQUENCE [LARGE SCALE GENOMIC DNA]</scope>
    <source>
        <strain evidence="2 3">THG-MD21</strain>
    </source>
</reference>
<dbReference type="EMBL" id="SMTG01000006">
    <property type="protein sequence ID" value="TDK29493.1"/>
    <property type="molecule type" value="Genomic_DNA"/>
</dbReference>
<evidence type="ECO:0000259" key="1">
    <source>
        <dbReference type="Pfam" id="PF01370"/>
    </source>
</evidence>
<keyword evidence="3" id="KW-1185">Reference proteome</keyword>
<accession>A0A4V3AN54</accession>
<dbReference type="GO" id="GO:0005737">
    <property type="term" value="C:cytoplasm"/>
    <property type="evidence" value="ECO:0007669"/>
    <property type="project" value="TreeGrafter"/>
</dbReference>
<dbReference type="PANTHER" id="PTHR48079:SF6">
    <property type="entry name" value="NAD(P)-BINDING DOMAIN-CONTAINING PROTEIN-RELATED"/>
    <property type="match status" value="1"/>
</dbReference>
<feature type="domain" description="NAD-dependent epimerase/dehydratase" evidence="1">
    <location>
        <begin position="4"/>
        <end position="213"/>
    </location>
</feature>
<dbReference type="OrthoDB" id="9787292at2"/>
<dbReference type="SUPFAM" id="SSF51735">
    <property type="entry name" value="NAD(P)-binding Rossmann-fold domains"/>
    <property type="match status" value="1"/>
</dbReference>
<dbReference type="RefSeq" id="WP_133394460.1">
    <property type="nucleotide sequence ID" value="NZ_SMTG01000006.1"/>
</dbReference>
<evidence type="ECO:0000313" key="2">
    <source>
        <dbReference type="EMBL" id="TDK29493.1"/>
    </source>
</evidence>
<dbReference type="Pfam" id="PF01370">
    <property type="entry name" value="Epimerase"/>
    <property type="match status" value="1"/>
</dbReference>
<gene>
    <name evidence="2" type="ORF">E2F49_14045</name>
</gene>
<dbReference type="InterPro" id="IPR001509">
    <property type="entry name" value="Epimerase_deHydtase"/>
</dbReference>
<name>A0A4V3AN54_9GAMM</name>